<comment type="caution">
    <text evidence="8">The sequence shown here is derived from an EMBL/GenBank/DDBJ whole genome shotgun (WGS) entry which is preliminary data.</text>
</comment>
<keyword evidence="4" id="KW-0238">DNA-binding</keyword>
<dbReference type="InterPro" id="IPR036388">
    <property type="entry name" value="WH-like_DNA-bd_sf"/>
</dbReference>
<dbReference type="RefSeq" id="WP_111250695.1">
    <property type="nucleotide sequence ID" value="NZ_QKWH01000004.1"/>
</dbReference>
<dbReference type="InterPro" id="IPR014284">
    <property type="entry name" value="RNA_pol_sigma-70_dom"/>
</dbReference>
<feature type="domain" description="RNA polymerase sigma factor 70 region 4 type 2" evidence="7">
    <location>
        <begin position="132"/>
        <end position="183"/>
    </location>
</feature>
<dbReference type="GO" id="GO:0006352">
    <property type="term" value="P:DNA-templated transcription initiation"/>
    <property type="evidence" value="ECO:0007669"/>
    <property type="project" value="InterPro"/>
</dbReference>
<dbReference type="NCBIfam" id="TIGR02983">
    <property type="entry name" value="SigE-fam_strep"/>
    <property type="match status" value="1"/>
</dbReference>
<dbReference type="Proteomes" id="UP000248783">
    <property type="component" value="Unassembled WGS sequence"/>
</dbReference>
<dbReference type="PANTHER" id="PTHR43133">
    <property type="entry name" value="RNA POLYMERASE ECF-TYPE SIGMA FACTO"/>
    <property type="match status" value="1"/>
</dbReference>
<proteinExistence type="inferred from homology"/>
<keyword evidence="5" id="KW-0804">Transcription</keyword>
<evidence type="ECO:0000259" key="7">
    <source>
        <dbReference type="Pfam" id="PF08281"/>
    </source>
</evidence>
<keyword evidence="3" id="KW-0731">Sigma factor</keyword>
<dbReference type="Gene3D" id="1.10.10.10">
    <property type="entry name" value="Winged helix-like DNA-binding domain superfamily/Winged helix DNA-binding domain"/>
    <property type="match status" value="1"/>
</dbReference>
<comment type="similarity">
    <text evidence="1">Belongs to the sigma-70 factor family. ECF subfamily.</text>
</comment>
<sequence length="200" mass="21518">MGTTKEVLVRGPVVDDGSPGVTAPVPVVTGPGKDAEFSAFVREVSPRLARAAWLLTGDHHRAEELVQGALVKTYLAWPRASAGDPAAYAHRVLVNQRIDTWRRRRREVLLEPARMPQGAVDFPAGGAGDQDLLVRALLQLPPKRRRVVVLRYLMDMAETDVADDLGLSAGAVKSAAARGLAQLRQIMGVDGAGTDGRETR</sequence>
<keyword evidence="9" id="KW-1185">Reference proteome</keyword>
<evidence type="ECO:0000256" key="4">
    <source>
        <dbReference type="ARBA" id="ARBA00023125"/>
    </source>
</evidence>
<dbReference type="PANTHER" id="PTHR43133:SF50">
    <property type="entry name" value="ECF RNA POLYMERASE SIGMA FACTOR SIGM"/>
    <property type="match status" value="1"/>
</dbReference>
<evidence type="ECO:0000256" key="5">
    <source>
        <dbReference type="ARBA" id="ARBA00023163"/>
    </source>
</evidence>
<protein>
    <submittedName>
        <fullName evidence="8">SigE family RNA polymerase sigma factor</fullName>
    </submittedName>
</protein>
<dbReference type="SUPFAM" id="SSF88659">
    <property type="entry name" value="Sigma3 and sigma4 domains of RNA polymerase sigma factors"/>
    <property type="match status" value="1"/>
</dbReference>
<dbReference type="InterPro" id="IPR039425">
    <property type="entry name" value="RNA_pol_sigma-70-like"/>
</dbReference>
<organism evidence="8 9">
    <name type="scientific">Xylanimonas oleitrophica</name>
    <dbReference type="NCBI Taxonomy" id="2607479"/>
    <lineage>
        <taxon>Bacteria</taxon>
        <taxon>Bacillati</taxon>
        <taxon>Actinomycetota</taxon>
        <taxon>Actinomycetes</taxon>
        <taxon>Micrococcales</taxon>
        <taxon>Promicromonosporaceae</taxon>
        <taxon>Xylanimonas</taxon>
    </lineage>
</organism>
<evidence type="ECO:0000256" key="1">
    <source>
        <dbReference type="ARBA" id="ARBA00010641"/>
    </source>
</evidence>
<dbReference type="NCBIfam" id="TIGR02937">
    <property type="entry name" value="sigma70-ECF"/>
    <property type="match status" value="1"/>
</dbReference>
<dbReference type="EMBL" id="QKWH01000004">
    <property type="protein sequence ID" value="PZR53417.1"/>
    <property type="molecule type" value="Genomic_DNA"/>
</dbReference>
<accession>A0A2W5WPZ5</accession>
<keyword evidence="2" id="KW-0805">Transcription regulation</keyword>
<name>A0A2W5WPZ5_9MICO</name>
<dbReference type="InterPro" id="IPR013325">
    <property type="entry name" value="RNA_pol_sigma_r2"/>
</dbReference>
<gene>
    <name evidence="8" type="ORF">DNL40_07860</name>
</gene>
<dbReference type="CDD" id="cd06171">
    <property type="entry name" value="Sigma70_r4"/>
    <property type="match status" value="1"/>
</dbReference>
<dbReference type="GO" id="GO:0016987">
    <property type="term" value="F:sigma factor activity"/>
    <property type="evidence" value="ECO:0007669"/>
    <property type="project" value="UniProtKB-KW"/>
</dbReference>
<dbReference type="Pfam" id="PF04542">
    <property type="entry name" value="Sigma70_r2"/>
    <property type="match status" value="1"/>
</dbReference>
<dbReference type="InterPro" id="IPR007627">
    <property type="entry name" value="RNA_pol_sigma70_r2"/>
</dbReference>
<evidence type="ECO:0000313" key="9">
    <source>
        <dbReference type="Proteomes" id="UP000248783"/>
    </source>
</evidence>
<dbReference type="InterPro" id="IPR013324">
    <property type="entry name" value="RNA_pol_sigma_r3/r4-like"/>
</dbReference>
<dbReference type="GO" id="GO:0003677">
    <property type="term" value="F:DNA binding"/>
    <property type="evidence" value="ECO:0007669"/>
    <property type="project" value="UniProtKB-KW"/>
</dbReference>
<dbReference type="SUPFAM" id="SSF88946">
    <property type="entry name" value="Sigma2 domain of RNA polymerase sigma factors"/>
    <property type="match status" value="1"/>
</dbReference>
<evidence type="ECO:0000313" key="8">
    <source>
        <dbReference type="EMBL" id="PZR53417.1"/>
    </source>
</evidence>
<evidence type="ECO:0000256" key="3">
    <source>
        <dbReference type="ARBA" id="ARBA00023082"/>
    </source>
</evidence>
<dbReference type="InterPro" id="IPR014325">
    <property type="entry name" value="RNA_pol_sigma-E_actinobac"/>
</dbReference>
<evidence type="ECO:0000259" key="6">
    <source>
        <dbReference type="Pfam" id="PF04542"/>
    </source>
</evidence>
<evidence type="ECO:0000256" key="2">
    <source>
        <dbReference type="ARBA" id="ARBA00023015"/>
    </source>
</evidence>
<dbReference type="InterPro" id="IPR013249">
    <property type="entry name" value="RNA_pol_sigma70_r4_t2"/>
</dbReference>
<feature type="domain" description="RNA polymerase sigma-70 region 2" evidence="6">
    <location>
        <begin position="41"/>
        <end position="106"/>
    </location>
</feature>
<dbReference type="Gene3D" id="1.10.1740.10">
    <property type="match status" value="1"/>
</dbReference>
<dbReference type="AlphaFoldDB" id="A0A2W5WPZ5"/>
<dbReference type="Pfam" id="PF08281">
    <property type="entry name" value="Sigma70_r4_2"/>
    <property type="match status" value="1"/>
</dbReference>
<reference evidence="8 9" key="1">
    <citation type="submission" date="2018-06" db="EMBL/GenBank/DDBJ databases">
        <title>Whole genome sequencing of a novel hydrocarbon degrading bacterial strain, PW21 isolated from oil contaminated produced water sample.</title>
        <authorList>
            <person name="Nagkirti P."/>
            <person name="Shaikh A."/>
            <person name="Gowdaman V."/>
            <person name="Engineer A.E."/>
            <person name="Dagar S."/>
            <person name="Dhakephalkar P.K."/>
        </authorList>
    </citation>
    <scope>NUCLEOTIDE SEQUENCE [LARGE SCALE GENOMIC DNA]</scope>
    <source>
        <strain evidence="8 9">PW21</strain>
    </source>
</reference>